<keyword evidence="1" id="KW-0695">RNA-directed DNA polymerase</keyword>
<dbReference type="EMBL" id="NCKW01015041">
    <property type="protein sequence ID" value="POM63283.1"/>
    <property type="molecule type" value="Genomic_DNA"/>
</dbReference>
<dbReference type="GO" id="GO:0003964">
    <property type="term" value="F:RNA-directed DNA polymerase activity"/>
    <property type="evidence" value="ECO:0007669"/>
    <property type="project" value="UniProtKB-KW"/>
</dbReference>
<feature type="non-terminal residue" evidence="1">
    <location>
        <position position="299"/>
    </location>
</feature>
<evidence type="ECO:0000313" key="2">
    <source>
        <dbReference type="Proteomes" id="UP000237271"/>
    </source>
</evidence>
<dbReference type="SUPFAM" id="SSF56672">
    <property type="entry name" value="DNA/RNA polymerases"/>
    <property type="match status" value="1"/>
</dbReference>
<dbReference type="Proteomes" id="UP000237271">
    <property type="component" value="Unassembled WGS sequence"/>
</dbReference>
<keyword evidence="1" id="KW-0808">Transferase</keyword>
<dbReference type="PANTHER" id="PTHR33064:SF37">
    <property type="entry name" value="RIBONUCLEASE H"/>
    <property type="match status" value="1"/>
</dbReference>
<accession>A0A2P4XCK6</accession>
<proteinExistence type="predicted"/>
<dbReference type="InterPro" id="IPR051320">
    <property type="entry name" value="Viral_Replic_Matur_Polypro"/>
</dbReference>
<dbReference type="InterPro" id="IPR043128">
    <property type="entry name" value="Rev_trsase/Diguanyl_cyclase"/>
</dbReference>
<keyword evidence="2" id="KW-1185">Reference proteome</keyword>
<gene>
    <name evidence="1" type="ORF">PHPALM_27421</name>
</gene>
<comment type="caution">
    <text evidence="1">The sequence shown here is derived from an EMBL/GenBank/DDBJ whole genome shotgun (WGS) entry which is preliminary data.</text>
</comment>
<dbReference type="OrthoDB" id="117339at2759"/>
<sequence>MASGFWAIRMTERAQLISAFICPLGHFQWMRMPFGLKNAPLVYQAMLDNCLWGYVRLSPEEAAEVDADVLEFLELKPQDSENQSSDSENHALKSEMLALTSQMTVFQRNIPVPTCMGPVLGRSSYIDDIAHGAPTWDQLCDDLNALLFRLRYWNISLSLHKSEFGKLSIPYLSHEISTEGLRATPKIVKEVEELPFPSTLKGVQSFIGSLNYYNKFIEDLPVIAATLYELTDEQIRSGQDLTYAKETFELLKRKITPGPNQTIIPHANPWAASAVLGQEYNGVIHPVRFTDRVLNDAEL</sequence>
<name>A0A2P4XCK6_9STRA</name>
<dbReference type="PANTHER" id="PTHR33064">
    <property type="entry name" value="POL PROTEIN"/>
    <property type="match status" value="1"/>
</dbReference>
<reference evidence="1 2" key="1">
    <citation type="journal article" date="2017" name="Genome Biol. Evol.">
        <title>Phytophthora megakarya and P. palmivora, closely related causal agents of cacao black pod rot, underwent increases in genome sizes and gene numbers by different mechanisms.</title>
        <authorList>
            <person name="Ali S.S."/>
            <person name="Shao J."/>
            <person name="Lary D.J."/>
            <person name="Kronmiller B."/>
            <person name="Shen D."/>
            <person name="Strem M.D."/>
            <person name="Amoako-Attah I."/>
            <person name="Akrofi A.Y."/>
            <person name="Begoude B.A."/>
            <person name="Ten Hoopen G.M."/>
            <person name="Coulibaly K."/>
            <person name="Kebe B.I."/>
            <person name="Melnick R.L."/>
            <person name="Guiltinan M.J."/>
            <person name="Tyler B.M."/>
            <person name="Meinhardt L.W."/>
            <person name="Bailey B.A."/>
        </authorList>
    </citation>
    <scope>NUCLEOTIDE SEQUENCE [LARGE SCALE GENOMIC DNA]</scope>
    <source>
        <strain evidence="2">sbr112.9</strain>
    </source>
</reference>
<dbReference type="AlphaFoldDB" id="A0A2P4XCK6"/>
<organism evidence="1 2">
    <name type="scientific">Phytophthora palmivora</name>
    <dbReference type="NCBI Taxonomy" id="4796"/>
    <lineage>
        <taxon>Eukaryota</taxon>
        <taxon>Sar</taxon>
        <taxon>Stramenopiles</taxon>
        <taxon>Oomycota</taxon>
        <taxon>Peronosporomycetes</taxon>
        <taxon>Peronosporales</taxon>
        <taxon>Peronosporaceae</taxon>
        <taxon>Phytophthora</taxon>
    </lineage>
</organism>
<dbReference type="InterPro" id="IPR043502">
    <property type="entry name" value="DNA/RNA_pol_sf"/>
</dbReference>
<keyword evidence="1" id="KW-0548">Nucleotidyltransferase</keyword>
<dbReference type="Gene3D" id="3.10.10.10">
    <property type="entry name" value="HIV Type 1 Reverse Transcriptase, subunit A, domain 1"/>
    <property type="match status" value="1"/>
</dbReference>
<protein>
    <submittedName>
        <fullName evidence="1">Reverse transcriptase</fullName>
    </submittedName>
</protein>
<dbReference type="Gene3D" id="3.30.70.270">
    <property type="match status" value="3"/>
</dbReference>
<evidence type="ECO:0000313" key="1">
    <source>
        <dbReference type="EMBL" id="POM63283.1"/>
    </source>
</evidence>